<dbReference type="InterPro" id="IPR051708">
    <property type="entry name" value="Plant_Aspart_Prot_A1"/>
</dbReference>
<dbReference type="InterPro" id="IPR032861">
    <property type="entry name" value="TAXi_N"/>
</dbReference>
<dbReference type="FunFam" id="2.40.70.10:FF:000033">
    <property type="entry name" value="Aspartyl protease family protein"/>
    <property type="match status" value="1"/>
</dbReference>
<dbReference type="Pfam" id="PF14541">
    <property type="entry name" value="TAXi_C"/>
    <property type="match status" value="1"/>
</dbReference>
<evidence type="ECO:0000313" key="11">
    <source>
        <dbReference type="EMBL" id="CAL4930707.1"/>
    </source>
</evidence>
<dbReference type="InterPro" id="IPR032799">
    <property type="entry name" value="TAXi_C"/>
</dbReference>
<feature type="active site" evidence="6">
    <location>
        <position position="109"/>
    </location>
</feature>
<evidence type="ECO:0000256" key="6">
    <source>
        <dbReference type="PIRSR" id="PIRSR601461-1"/>
    </source>
</evidence>
<dbReference type="PANTHER" id="PTHR47967">
    <property type="entry name" value="OS07G0603500 PROTEIN-RELATED"/>
    <property type="match status" value="1"/>
</dbReference>
<keyword evidence="4" id="KW-0378">Hydrolase</keyword>
<dbReference type="Pfam" id="PF14543">
    <property type="entry name" value="TAXi_N"/>
    <property type="match status" value="1"/>
</dbReference>
<feature type="chain" id="PRO_5044721295" description="Peptidase A1 domain-containing protein" evidence="8">
    <location>
        <begin position="19"/>
        <end position="451"/>
    </location>
</feature>
<evidence type="ECO:0000256" key="3">
    <source>
        <dbReference type="ARBA" id="ARBA00022750"/>
    </source>
</evidence>
<dbReference type="PROSITE" id="PS51767">
    <property type="entry name" value="PEPTIDASE_A1"/>
    <property type="match status" value="1"/>
</dbReference>
<dbReference type="PANTHER" id="PTHR47967:SF31">
    <property type="entry name" value="ASPARTYL PROTEASE FAMILY PROTEIN"/>
    <property type="match status" value="1"/>
</dbReference>
<evidence type="ECO:0000256" key="1">
    <source>
        <dbReference type="ARBA" id="ARBA00007447"/>
    </source>
</evidence>
<proteinExistence type="inferred from homology"/>
<dbReference type="GO" id="GO:0006508">
    <property type="term" value="P:proteolysis"/>
    <property type="evidence" value="ECO:0007669"/>
    <property type="project" value="UniProtKB-KW"/>
</dbReference>
<evidence type="ECO:0000256" key="7">
    <source>
        <dbReference type="SAM" id="MobiDB-lite"/>
    </source>
</evidence>
<feature type="domain" description="Peptidase A1" evidence="9">
    <location>
        <begin position="91"/>
        <end position="444"/>
    </location>
</feature>
<name>A0ABC8XWJ4_9POAL</name>
<evidence type="ECO:0000259" key="9">
    <source>
        <dbReference type="PROSITE" id="PS51767"/>
    </source>
</evidence>
<dbReference type="SUPFAM" id="SSF50630">
    <property type="entry name" value="Acid proteases"/>
    <property type="match status" value="1"/>
</dbReference>
<dbReference type="Proteomes" id="UP001497457">
    <property type="component" value="Chromosome 15b"/>
</dbReference>
<keyword evidence="3" id="KW-0064">Aspartyl protease</keyword>
<evidence type="ECO:0000256" key="8">
    <source>
        <dbReference type="SAM" id="SignalP"/>
    </source>
</evidence>
<dbReference type="GO" id="GO:0004190">
    <property type="term" value="F:aspartic-type endopeptidase activity"/>
    <property type="evidence" value="ECO:0007669"/>
    <property type="project" value="UniProtKB-KW"/>
</dbReference>
<feature type="region of interest" description="Disordered" evidence="7">
    <location>
        <begin position="61"/>
        <end position="81"/>
    </location>
</feature>
<evidence type="ECO:0000256" key="4">
    <source>
        <dbReference type="ARBA" id="ARBA00022801"/>
    </source>
</evidence>
<dbReference type="CDD" id="cd05476">
    <property type="entry name" value="pepsin_A_like_plant"/>
    <property type="match status" value="1"/>
</dbReference>
<dbReference type="PRINTS" id="PR00792">
    <property type="entry name" value="PEPSIN"/>
</dbReference>
<feature type="compositionally biased region" description="Low complexity" evidence="7">
    <location>
        <begin position="61"/>
        <end position="79"/>
    </location>
</feature>
<dbReference type="Gene3D" id="2.40.70.10">
    <property type="entry name" value="Acid Proteases"/>
    <property type="match status" value="2"/>
</dbReference>
<dbReference type="InterPro" id="IPR021109">
    <property type="entry name" value="Peptidase_aspartic_dom_sf"/>
</dbReference>
<feature type="signal peptide" evidence="8">
    <location>
        <begin position="1"/>
        <end position="18"/>
    </location>
</feature>
<comment type="similarity">
    <text evidence="1">Belongs to the peptidase A1 family.</text>
</comment>
<gene>
    <name evidence="10" type="ORF">URODEC1_LOCUS26621</name>
    <name evidence="11" type="ORF">URODEC1_LOCUS26623</name>
</gene>
<protein>
    <recommendedName>
        <fullName evidence="9">Peptidase A1 domain-containing protein</fullName>
    </recommendedName>
</protein>
<reference evidence="11" key="1">
    <citation type="submission" date="2024-10" db="EMBL/GenBank/DDBJ databases">
        <authorList>
            <person name="Ryan C."/>
        </authorList>
    </citation>
    <scope>NUCLEOTIDE SEQUENCE [LARGE SCALE GENOMIC DNA]</scope>
</reference>
<keyword evidence="8" id="KW-0732">Signal</keyword>
<evidence type="ECO:0000313" key="12">
    <source>
        <dbReference type="Proteomes" id="UP001497457"/>
    </source>
</evidence>
<accession>A0ABC8XWJ4</accession>
<sequence length="451" mass="47214">MKMRKLTLLLALLAAALAISCSAAAAGGAIRTQLTRADAGRGLTRRQLLRRMARRSKARAARLLSSTSGSSSSPSSATAVPGKDQAIDTEYLISFGIGTPPQAVQPTLDTGSDLVWTQCQPCPSCYAQSLPYYDPRLSATSAYLPCDGPACRQLDLSSCGARNWGNGTCVYTYSYGDRASTNGLLETDTFTFDGGDTATAVPGLAFGCGLFNNNGAASSNATGTGIAGFGRGALSLPSQLKVDNFSYCFTDITGSTPSPVLLGLPANLYGGAATVQTTPLIQSPGAVQTFYYLSLLSITVGSTKLPVPESAFAVARNGSGGTIIDSGTSVTMLPPLAYGLLHDAFVAQVDLPVTNDEPLCFAVSGKKKKEKKQKEEVPKLVLEFEGATLDLPRENYVFEIEDGGQNNMCIAAMSSGGGMTIIGNYQQQNLHVLYDLAGNKLSFVPAHCDKV</sequence>
<dbReference type="InterPro" id="IPR034161">
    <property type="entry name" value="Pepsin-like_plant"/>
</dbReference>
<dbReference type="AlphaFoldDB" id="A0ABC8XWJ4"/>
<organism evidence="11 12">
    <name type="scientific">Urochloa decumbens</name>
    <dbReference type="NCBI Taxonomy" id="240449"/>
    <lineage>
        <taxon>Eukaryota</taxon>
        <taxon>Viridiplantae</taxon>
        <taxon>Streptophyta</taxon>
        <taxon>Embryophyta</taxon>
        <taxon>Tracheophyta</taxon>
        <taxon>Spermatophyta</taxon>
        <taxon>Magnoliopsida</taxon>
        <taxon>Liliopsida</taxon>
        <taxon>Poales</taxon>
        <taxon>Poaceae</taxon>
        <taxon>PACMAD clade</taxon>
        <taxon>Panicoideae</taxon>
        <taxon>Panicodae</taxon>
        <taxon>Paniceae</taxon>
        <taxon>Melinidinae</taxon>
        <taxon>Urochloa</taxon>
    </lineage>
</organism>
<keyword evidence="12" id="KW-1185">Reference proteome</keyword>
<dbReference type="InterPro" id="IPR033121">
    <property type="entry name" value="PEPTIDASE_A1"/>
</dbReference>
<dbReference type="PROSITE" id="PS51257">
    <property type="entry name" value="PROKAR_LIPOPROTEIN"/>
    <property type="match status" value="1"/>
</dbReference>
<keyword evidence="5" id="KW-0325">Glycoprotein</keyword>
<dbReference type="EMBL" id="OZ075125">
    <property type="protein sequence ID" value="CAL4930707.1"/>
    <property type="molecule type" value="Genomic_DNA"/>
</dbReference>
<evidence type="ECO:0000313" key="10">
    <source>
        <dbReference type="EMBL" id="CAL4930704.1"/>
    </source>
</evidence>
<feature type="active site" evidence="6">
    <location>
        <position position="325"/>
    </location>
</feature>
<keyword evidence="2" id="KW-0645">Protease</keyword>
<evidence type="ECO:0000256" key="2">
    <source>
        <dbReference type="ARBA" id="ARBA00022670"/>
    </source>
</evidence>
<dbReference type="InterPro" id="IPR001461">
    <property type="entry name" value="Aspartic_peptidase_A1"/>
</dbReference>
<dbReference type="EMBL" id="OZ075125">
    <property type="protein sequence ID" value="CAL4930704.1"/>
    <property type="molecule type" value="Genomic_DNA"/>
</dbReference>
<evidence type="ECO:0000256" key="5">
    <source>
        <dbReference type="ARBA" id="ARBA00023180"/>
    </source>
</evidence>